<dbReference type="Proteomes" id="UP000246569">
    <property type="component" value="Unassembled WGS sequence"/>
</dbReference>
<feature type="compositionally biased region" description="Basic and acidic residues" evidence="1">
    <location>
        <begin position="9"/>
        <end position="19"/>
    </location>
</feature>
<accession>A0A317MRA2</accession>
<sequence length="37" mass="4537">MLFWDEERDPERPYRREDCSIPGDATPAWQVSFRPWP</sequence>
<comment type="caution">
    <text evidence="2">The sequence shown here is derived from an EMBL/GenBank/DDBJ whole genome shotgun (WGS) entry which is preliminary data.</text>
</comment>
<organism evidence="2 3">
    <name type="scientific">Plasticicumulans acidivorans</name>
    <dbReference type="NCBI Taxonomy" id="886464"/>
    <lineage>
        <taxon>Bacteria</taxon>
        <taxon>Pseudomonadati</taxon>
        <taxon>Pseudomonadota</taxon>
        <taxon>Gammaproteobacteria</taxon>
        <taxon>Candidatus Competibacteraceae</taxon>
        <taxon>Plasticicumulans</taxon>
    </lineage>
</organism>
<name>A0A317MRA2_9GAMM</name>
<dbReference type="AlphaFoldDB" id="A0A317MRA2"/>
<evidence type="ECO:0000256" key="1">
    <source>
        <dbReference type="SAM" id="MobiDB-lite"/>
    </source>
</evidence>
<reference evidence="2 3" key="1">
    <citation type="submission" date="2018-05" db="EMBL/GenBank/DDBJ databases">
        <title>Genomic Encyclopedia of Type Strains, Phase IV (KMG-IV): sequencing the most valuable type-strain genomes for metagenomic binning, comparative biology and taxonomic classification.</title>
        <authorList>
            <person name="Goeker M."/>
        </authorList>
    </citation>
    <scope>NUCLEOTIDE SEQUENCE [LARGE SCALE GENOMIC DNA]</scope>
    <source>
        <strain evidence="2 3">DSM 23606</strain>
    </source>
</reference>
<gene>
    <name evidence="2" type="ORF">C7443_11186</name>
</gene>
<proteinExistence type="predicted"/>
<keyword evidence="3" id="KW-1185">Reference proteome</keyword>
<feature type="region of interest" description="Disordered" evidence="1">
    <location>
        <begin position="1"/>
        <end position="21"/>
    </location>
</feature>
<evidence type="ECO:0000313" key="3">
    <source>
        <dbReference type="Proteomes" id="UP000246569"/>
    </source>
</evidence>
<dbReference type="EMBL" id="QGTJ01000011">
    <property type="protein sequence ID" value="PWV59315.1"/>
    <property type="molecule type" value="Genomic_DNA"/>
</dbReference>
<evidence type="ECO:0000313" key="2">
    <source>
        <dbReference type="EMBL" id="PWV59315.1"/>
    </source>
</evidence>
<protein>
    <submittedName>
        <fullName evidence="2">Uncharacterized protein</fullName>
    </submittedName>
</protein>